<evidence type="ECO:0000256" key="2">
    <source>
        <dbReference type="ARBA" id="ARBA00005262"/>
    </source>
</evidence>
<feature type="transmembrane region" description="Helical" evidence="7">
    <location>
        <begin position="381"/>
        <end position="401"/>
    </location>
</feature>
<dbReference type="InterPro" id="IPR014047">
    <property type="entry name" value="Chr_Tranpt_l_chain"/>
</dbReference>
<dbReference type="PANTHER" id="PTHR33567">
    <property type="entry name" value="CHROMATE ION TRANSPORTER (EUROFUNG)"/>
    <property type="match status" value="1"/>
</dbReference>
<evidence type="ECO:0000256" key="5">
    <source>
        <dbReference type="ARBA" id="ARBA00022989"/>
    </source>
</evidence>
<feature type="transmembrane region" description="Helical" evidence="7">
    <location>
        <begin position="228"/>
        <end position="252"/>
    </location>
</feature>
<evidence type="ECO:0000313" key="8">
    <source>
        <dbReference type="EMBL" id="CAG8480874.1"/>
    </source>
</evidence>
<dbReference type="PIRSF" id="PIRSF004810">
    <property type="entry name" value="ChrA"/>
    <property type="match status" value="1"/>
</dbReference>
<proteinExistence type="inferred from homology"/>
<evidence type="ECO:0000256" key="7">
    <source>
        <dbReference type="SAM" id="Phobius"/>
    </source>
</evidence>
<feature type="transmembrane region" description="Helical" evidence="7">
    <location>
        <begin position="135"/>
        <end position="159"/>
    </location>
</feature>
<dbReference type="AlphaFoldDB" id="A0A9N8W8B7"/>
<evidence type="ECO:0000256" key="6">
    <source>
        <dbReference type="ARBA" id="ARBA00023136"/>
    </source>
</evidence>
<dbReference type="GO" id="GO:0005886">
    <property type="term" value="C:plasma membrane"/>
    <property type="evidence" value="ECO:0007669"/>
    <property type="project" value="UniProtKB-SubCell"/>
</dbReference>
<evidence type="ECO:0000313" key="9">
    <source>
        <dbReference type="Proteomes" id="UP000789570"/>
    </source>
</evidence>
<evidence type="ECO:0000256" key="1">
    <source>
        <dbReference type="ARBA" id="ARBA00004651"/>
    </source>
</evidence>
<comment type="caution">
    <text evidence="8">The sequence shown here is derived from an EMBL/GenBank/DDBJ whole genome shotgun (WGS) entry which is preliminary data.</text>
</comment>
<dbReference type="InterPro" id="IPR003370">
    <property type="entry name" value="Chromate_transpt"/>
</dbReference>
<keyword evidence="3" id="KW-1003">Cell membrane</keyword>
<feature type="transmembrane region" description="Helical" evidence="7">
    <location>
        <begin position="203"/>
        <end position="222"/>
    </location>
</feature>
<accession>A0A9N8W8B7</accession>
<dbReference type="EMBL" id="CAJVPQ010000430">
    <property type="protein sequence ID" value="CAG8480874.1"/>
    <property type="molecule type" value="Genomic_DNA"/>
</dbReference>
<dbReference type="PANTHER" id="PTHR33567:SF3">
    <property type="entry name" value="CHROMATE ION TRANSPORTER (EUROFUNG)"/>
    <property type="match status" value="1"/>
</dbReference>
<feature type="transmembrane region" description="Helical" evidence="7">
    <location>
        <begin position="408"/>
        <end position="425"/>
    </location>
</feature>
<evidence type="ECO:0000256" key="3">
    <source>
        <dbReference type="ARBA" id="ARBA00022475"/>
    </source>
</evidence>
<comment type="similarity">
    <text evidence="2">Belongs to the chromate ion transporter (CHR) (TC 2.A.51) family.</text>
</comment>
<feature type="transmembrane region" description="Helical" evidence="7">
    <location>
        <begin position="337"/>
        <end position="361"/>
    </location>
</feature>
<organism evidence="8 9">
    <name type="scientific">Funneliformis caledonium</name>
    <dbReference type="NCBI Taxonomy" id="1117310"/>
    <lineage>
        <taxon>Eukaryota</taxon>
        <taxon>Fungi</taxon>
        <taxon>Fungi incertae sedis</taxon>
        <taxon>Mucoromycota</taxon>
        <taxon>Glomeromycotina</taxon>
        <taxon>Glomeromycetes</taxon>
        <taxon>Glomerales</taxon>
        <taxon>Glomeraceae</taxon>
        <taxon>Funneliformis</taxon>
    </lineage>
</organism>
<comment type="subcellular location">
    <subcellularLocation>
        <location evidence="1">Cell membrane</location>
        <topology evidence="1">Multi-pass membrane protein</topology>
    </subcellularLocation>
</comment>
<keyword evidence="6 7" id="KW-0472">Membrane</keyword>
<dbReference type="GO" id="GO:0015109">
    <property type="term" value="F:chromate transmembrane transporter activity"/>
    <property type="evidence" value="ECO:0007669"/>
    <property type="project" value="InterPro"/>
</dbReference>
<name>A0A9N8W8B7_9GLOM</name>
<dbReference type="Pfam" id="PF02417">
    <property type="entry name" value="Chromate_transp"/>
    <property type="match status" value="2"/>
</dbReference>
<keyword evidence="4 7" id="KW-0812">Transmembrane</keyword>
<feature type="transmembrane region" description="Helical" evidence="7">
    <location>
        <begin position="300"/>
        <end position="325"/>
    </location>
</feature>
<dbReference type="OrthoDB" id="2160638at2759"/>
<sequence length="426" mass="46086">MGVKIPHLDSETSQRKVSVSVNPISNVTTSEIKKKNLLEEEAFEPPGDEFEDNSKIPKLSYWKIFLLFLNFGFHAWGGPVAQIALFKDRLVTEGGWITVGRFNRVYGVYQLIPGPEATELAIYFGSLAGGRIGGVLGGLGFILPGFVLLMIFSYVYVLVGFSNQYFNASFRCLQPIVAAMVLRAVHKIGEHTFISNRTKRFNIWLFGLAGIPSLDSLGLGVAPTPSPGHIFALGLIAGTLSFGGAYTVIPIIQAEAVTIGHWMTQQTYLDALAIGNILPTPLVMFSTFIGFQAGNTFGGIGYAFLESILVTLAVFIPCFLMAVMGNTILEKVVRNKFCAAFFDGITGSVVGLIAVTALDLLKSSITTSTVLINISDDEKPLISAQHNSIAAVVYMISLAALYSFKTPYLPLLLVIFGAIVGQFLFV</sequence>
<feature type="transmembrane region" description="Helical" evidence="7">
    <location>
        <begin position="273"/>
        <end position="294"/>
    </location>
</feature>
<protein>
    <submittedName>
        <fullName evidence="8">8020_t:CDS:1</fullName>
    </submittedName>
</protein>
<gene>
    <name evidence="8" type="ORF">FCALED_LOCUS2703</name>
</gene>
<keyword evidence="9" id="KW-1185">Reference proteome</keyword>
<feature type="transmembrane region" description="Helical" evidence="7">
    <location>
        <begin position="64"/>
        <end position="86"/>
    </location>
</feature>
<evidence type="ECO:0000256" key="4">
    <source>
        <dbReference type="ARBA" id="ARBA00022692"/>
    </source>
</evidence>
<keyword evidence="5 7" id="KW-1133">Transmembrane helix</keyword>
<reference evidence="8" key="1">
    <citation type="submission" date="2021-06" db="EMBL/GenBank/DDBJ databases">
        <authorList>
            <person name="Kallberg Y."/>
            <person name="Tangrot J."/>
            <person name="Rosling A."/>
        </authorList>
    </citation>
    <scope>NUCLEOTIDE SEQUENCE</scope>
    <source>
        <strain evidence="8">UK204</strain>
    </source>
</reference>
<dbReference type="Proteomes" id="UP000789570">
    <property type="component" value="Unassembled WGS sequence"/>
</dbReference>